<keyword evidence="1" id="KW-0472">Membrane</keyword>
<gene>
    <name evidence="2" type="ORF">A355_030</name>
</gene>
<dbReference type="KEGG" id="crt:A355_030"/>
<dbReference type="HOGENOM" id="CLU_2272253_0_0_6"/>
<proteinExistence type="predicted"/>
<name>J3VQ63_CARRU</name>
<organism evidence="2 3">
    <name type="scientific">Candidatus Carsonella ruddii HT isolate Thao2000</name>
    <dbReference type="NCBI Taxonomy" id="1202539"/>
    <lineage>
        <taxon>Bacteria</taxon>
        <taxon>Pseudomonadati</taxon>
        <taxon>Pseudomonadota</taxon>
        <taxon>Gammaproteobacteria</taxon>
        <taxon>Oceanospirillales</taxon>
        <taxon>Halomonadaceae</taxon>
        <taxon>Zymobacter group</taxon>
        <taxon>Candidatus Carsonella</taxon>
    </lineage>
</organism>
<dbReference type="PATRIC" id="fig|1202539.3.peg.29"/>
<protein>
    <submittedName>
        <fullName evidence="2">Uncharacterized protein</fullName>
    </submittedName>
</protein>
<evidence type="ECO:0000313" key="2">
    <source>
        <dbReference type="EMBL" id="AFP84076.1"/>
    </source>
</evidence>
<evidence type="ECO:0000256" key="1">
    <source>
        <dbReference type="SAM" id="Phobius"/>
    </source>
</evidence>
<dbReference type="EMBL" id="CP003544">
    <property type="protein sequence ID" value="AFP84076.1"/>
    <property type="molecule type" value="Genomic_DNA"/>
</dbReference>
<feature type="transmembrane region" description="Helical" evidence="1">
    <location>
        <begin position="46"/>
        <end position="70"/>
    </location>
</feature>
<dbReference type="Proteomes" id="UP000003933">
    <property type="component" value="Chromosome"/>
</dbReference>
<sequence length="102" mass="12528">MNKNYIKKNYFKKSLIKIINEEFLLFIKKIKSNKINFIIINLKLSIIIILKLIMYLILKIIMFIFFIIYLNEKRIKNKKNIKFLSNSYLKNILMYFIKIINE</sequence>
<dbReference type="AlphaFoldDB" id="J3VQ63"/>
<evidence type="ECO:0000313" key="3">
    <source>
        <dbReference type="Proteomes" id="UP000003933"/>
    </source>
</evidence>
<keyword evidence="1" id="KW-0812">Transmembrane</keyword>
<accession>J3VQ63</accession>
<dbReference type="RefSeq" id="WP_014887376.1">
    <property type="nucleotide sequence ID" value="NC_018417.1"/>
</dbReference>
<reference evidence="2 3" key="1">
    <citation type="journal article" date="2012" name="Mol. Biol. Evol.">
        <title>Genome reduction and co-evolution between the primary and secondary bacterial symbionts of psyllids.</title>
        <authorList>
            <person name="Sloan D.B."/>
            <person name="Moran N.A."/>
        </authorList>
    </citation>
    <scope>NUCLEOTIDE SEQUENCE [LARGE SCALE GENOMIC DNA]</scope>
    <source>
        <strain evidence="2 3">HT</strain>
    </source>
</reference>
<dbReference type="STRING" id="1202539.A355_030"/>
<keyword evidence="1" id="KW-1133">Transmembrane helix</keyword>